<dbReference type="AlphaFoldDB" id="A0A9P0FYI4"/>
<evidence type="ECO:0000256" key="4">
    <source>
        <dbReference type="RuleBase" id="RU003718"/>
    </source>
</evidence>
<dbReference type="PANTHER" id="PTHR48043:SF159">
    <property type="entry name" value="EG:EG0003.4 PROTEIN-RELATED"/>
    <property type="match status" value="1"/>
</dbReference>
<dbReference type="EC" id="2.4.1.17" evidence="5"/>
<dbReference type="InterPro" id="IPR035595">
    <property type="entry name" value="UDP_glycos_trans_CS"/>
</dbReference>
<dbReference type="Pfam" id="PF00201">
    <property type="entry name" value="UDPGT"/>
    <property type="match status" value="1"/>
</dbReference>
<feature type="signal peptide" evidence="5">
    <location>
        <begin position="1"/>
        <end position="19"/>
    </location>
</feature>
<proteinExistence type="inferred from homology"/>
<name>A0A9P0FYI4_CHRIL</name>
<reference evidence="6" key="1">
    <citation type="submission" date="2021-12" db="EMBL/GenBank/DDBJ databases">
        <authorList>
            <person name="King R."/>
        </authorList>
    </citation>
    <scope>NUCLEOTIDE SEQUENCE</scope>
</reference>
<dbReference type="GO" id="GO:0015020">
    <property type="term" value="F:glucuronosyltransferase activity"/>
    <property type="evidence" value="ECO:0007669"/>
    <property type="project" value="UniProtKB-EC"/>
</dbReference>
<keyword evidence="2 4" id="KW-0328">Glycosyltransferase</keyword>
<dbReference type="Gene3D" id="3.40.50.2000">
    <property type="entry name" value="Glycogen Phosphorylase B"/>
    <property type="match status" value="2"/>
</dbReference>
<evidence type="ECO:0000313" key="6">
    <source>
        <dbReference type="EMBL" id="CAH0599440.1"/>
    </source>
</evidence>
<dbReference type="GO" id="GO:0016020">
    <property type="term" value="C:membrane"/>
    <property type="evidence" value="ECO:0007669"/>
    <property type="project" value="UniProtKB-SubCell"/>
</dbReference>
<comment type="catalytic activity">
    <reaction evidence="5">
        <text>glucuronate acceptor + UDP-alpha-D-glucuronate = acceptor beta-D-glucuronoside + UDP + H(+)</text>
        <dbReference type="Rhea" id="RHEA:21032"/>
        <dbReference type="ChEBI" id="CHEBI:15378"/>
        <dbReference type="ChEBI" id="CHEBI:58052"/>
        <dbReference type="ChEBI" id="CHEBI:58223"/>
        <dbReference type="ChEBI" id="CHEBI:132367"/>
        <dbReference type="ChEBI" id="CHEBI:132368"/>
        <dbReference type="EC" id="2.4.1.17"/>
    </reaction>
</comment>
<sequence length="435" mass="48047">MRTALLLAALAVCVTGACSYKVLCIFAAPAKSADHLAQGFVRALLKAGHEVTWATPHPEKKAPHQNLTLIDLKETRNSLAGVDMTRQQNTGIAAIRGYARNVSRTAADCPELRKALVEQQFDAVISTWFMNEYEAGYAAVQQVPWLLLSSVVIHPHLEAMVGQVHSIPSVPVMVNESDIPMSAWRRWLNGLIYMLMNIDGWFDVPRQAIIYEEIHAPLAAARGVPLPSYYDAVKNVSFLFVNSHESIAPALSLPPNVLNIAGYHIDDDPPPLPKDLQDLLDNSKNGVIYFSMGSVVQSAGLAETTRAGLLNIFAKLPYTVLWKFEEPLKDLPKNVHVRPWLPQPSILSHPNLRLFITHGGQLSCLEAIHAGVPMLAVPVFGDQPANAERARKLGYALTVDFHKNLVENLEVTLNEMLGNDTYYKRAKYLSKDVPS</sequence>
<comment type="subcellular location">
    <subcellularLocation>
        <location evidence="5">Membrane</location>
        <topology evidence="5">Single-pass membrane protein</topology>
    </subcellularLocation>
</comment>
<evidence type="ECO:0000256" key="5">
    <source>
        <dbReference type="RuleBase" id="RU362059"/>
    </source>
</evidence>
<comment type="similarity">
    <text evidence="1 4">Belongs to the UDP-glycosyltransferase family.</text>
</comment>
<evidence type="ECO:0000313" key="7">
    <source>
        <dbReference type="Proteomes" id="UP001154114"/>
    </source>
</evidence>
<dbReference type="PANTHER" id="PTHR48043">
    <property type="entry name" value="EG:EG0003.4 PROTEIN-RELATED"/>
    <property type="match status" value="1"/>
</dbReference>
<dbReference type="CDD" id="cd03784">
    <property type="entry name" value="GT1_Gtf-like"/>
    <property type="match status" value="1"/>
</dbReference>
<protein>
    <recommendedName>
        <fullName evidence="5">UDP-glucuronosyltransferase</fullName>
        <ecNumber evidence="5">2.4.1.17</ecNumber>
    </recommendedName>
</protein>
<dbReference type="FunFam" id="3.40.50.2000:FF:000021">
    <property type="entry name" value="UDP-glucuronosyltransferase"/>
    <property type="match status" value="1"/>
</dbReference>
<evidence type="ECO:0000256" key="2">
    <source>
        <dbReference type="ARBA" id="ARBA00022676"/>
    </source>
</evidence>
<evidence type="ECO:0000256" key="3">
    <source>
        <dbReference type="ARBA" id="ARBA00022679"/>
    </source>
</evidence>
<dbReference type="OrthoDB" id="5835829at2759"/>
<feature type="chain" id="PRO_5040536134" description="UDP-glucuronosyltransferase" evidence="5">
    <location>
        <begin position="20"/>
        <end position="435"/>
    </location>
</feature>
<dbReference type="InterPro" id="IPR002213">
    <property type="entry name" value="UDP_glucos_trans"/>
</dbReference>
<keyword evidence="3 4" id="KW-0808">Transferase</keyword>
<organism evidence="6 7">
    <name type="scientific">Chrysodeixis includens</name>
    <name type="common">Soybean looper</name>
    <name type="synonym">Pseudoplusia includens</name>
    <dbReference type="NCBI Taxonomy" id="689277"/>
    <lineage>
        <taxon>Eukaryota</taxon>
        <taxon>Metazoa</taxon>
        <taxon>Ecdysozoa</taxon>
        <taxon>Arthropoda</taxon>
        <taxon>Hexapoda</taxon>
        <taxon>Insecta</taxon>
        <taxon>Pterygota</taxon>
        <taxon>Neoptera</taxon>
        <taxon>Endopterygota</taxon>
        <taxon>Lepidoptera</taxon>
        <taxon>Glossata</taxon>
        <taxon>Ditrysia</taxon>
        <taxon>Noctuoidea</taxon>
        <taxon>Noctuidae</taxon>
        <taxon>Plusiinae</taxon>
        <taxon>Chrysodeixis</taxon>
    </lineage>
</organism>
<dbReference type="Proteomes" id="UP001154114">
    <property type="component" value="Chromosome 28"/>
</dbReference>
<dbReference type="SUPFAM" id="SSF53756">
    <property type="entry name" value="UDP-Glycosyltransferase/glycogen phosphorylase"/>
    <property type="match status" value="1"/>
</dbReference>
<gene>
    <name evidence="6" type="ORF">CINC_LOCUS8736</name>
</gene>
<keyword evidence="7" id="KW-1185">Reference proteome</keyword>
<evidence type="ECO:0000256" key="1">
    <source>
        <dbReference type="ARBA" id="ARBA00009995"/>
    </source>
</evidence>
<dbReference type="PROSITE" id="PS00375">
    <property type="entry name" value="UDPGT"/>
    <property type="match status" value="1"/>
</dbReference>
<accession>A0A9P0FYI4</accession>
<keyword evidence="5" id="KW-0732">Signal</keyword>
<dbReference type="InterPro" id="IPR050271">
    <property type="entry name" value="UDP-glycosyltransferase"/>
</dbReference>
<dbReference type="EMBL" id="LR824031">
    <property type="protein sequence ID" value="CAH0599440.1"/>
    <property type="molecule type" value="Genomic_DNA"/>
</dbReference>